<dbReference type="SUPFAM" id="SSF47391">
    <property type="entry name" value="Dimerization-anchoring domain of cAMP-dependent PK regulatory subunit"/>
    <property type="match status" value="1"/>
</dbReference>
<dbReference type="Gene3D" id="1.10.238.10">
    <property type="entry name" value="EF-hand"/>
    <property type="match status" value="1"/>
</dbReference>
<name>A0AAD2D7U0_EUPCR</name>
<evidence type="ECO:0000259" key="1">
    <source>
        <dbReference type="PROSITE" id="PS50222"/>
    </source>
</evidence>
<dbReference type="GO" id="GO:0005509">
    <property type="term" value="F:calcium ion binding"/>
    <property type="evidence" value="ECO:0007669"/>
    <property type="project" value="InterPro"/>
</dbReference>
<keyword evidence="3" id="KW-1185">Reference proteome</keyword>
<dbReference type="AlphaFoldDB" id="A0AAD2D7U0"/>
<feature type="domain" description="EF-hand" evidence="1">
    <location>
        <begin position="63"/>
        <end position="98"/>
    </location>
</feature>
<comment type="caution">
    <text evidence="2">The sequence shown here is derived from an EMBL/GenBank/DDBJ whole genome shotgun (WGS) entry which is preliminary data.</text>
</comment>
<organism evidence="2 3">
    <name type="scientific">Euplotes crassus</name>
    <dbReference type="NCBI Taxonomy" id="5936"/>
    <lineage>
        <taxon>Eukaryota</taxon>
        <taxon>Sar</taxon>
        <taxon>Alveolata</taxon>
        <taxon>Ciliophora</taxon>
        <taxon>Intramacronucleata</taxon>
        <taxon>Spirotrichea</taxon>
        <taxon>Hypotrichia</taxon>
        <taxon>Euplotida</taxon>
        <taxon>Euplotidae</taxon>
        <taxon>Moneuplotes</taxon>
    </lineage>
</organism>
<dbReference type="InterPro" id="IPR039879">
    <property type="entry name" value="EFC10"/>
</dbReference>
<dbReference type="CDD" id="cd22961">
    <property type="entry name" value="DD_TEX55-like"/>
    <property type="match status" value="1"/>
</dbReference>
<accession>A0AAD2D7U0</accession>
<dbReference type="SUPFAM" id="SSF47473">
    <property type="entry name" value="EF-hand"/>
    <property type="match status" value="1"/>
</dbReference>
<protein>
    <recommendedName>
        <fullName evidence="1">EF-hand domain-containing protein</fullName>
    </recommendedName>
</protein>
<dbReference type="EMBL" id="CAMPGE010026834">
    <property type="protein sequence ID" value="CAI2384499.1"/>
    <property type="molecule type" value="Genomic_DNA"/>
</dbReference>
<sequence>MNLGTHENEVVLDAESYLREHKILDLFEDLLTIVCHKQPENLEQFLVDVLKQRKEHGSRSIVYNEAELQNIFLLFDLKSEGHISKEQCKEALKTLANSEFHFKQTDSDSIPDKVDLFTFIKLCDELLGIRPR</sequence>
<dbReference type="PROSITE" id="PS50222">
    <property type="entry name" value="EF_HAND_2"/>
    <property type="match status" value="1"/>
</dbReference>
<dbReference type="PANTHER" id="PTHR21847:SF1">
    <property type="entry name" value="EF-HAND CALCIUM-BINDING DOMAIN-CONTAINING PROTEIN 10"/>
    <property type="match status" value="1"/>
</dbReference>
<proteinExistence type="predicted"/>
<evidence type="ECO:0000313" key="2">
    <source>
        <dbReference type="EMBL" id="CAI2384499.1"/>
    </source>
</evidence>
<dbReference type="PANTHER" id="PTHR21847">
    <property type="entry name" value="EF-HAND CALCIUM-BINDING DOMAIN-CONTAINING PROTEIN 10"/>
    <property type="match status" value="1"/>
</dbReference>
<evidence type="ECO:0000313" key="3">
    <source>
        <dbReference type="Proteomes" id="UP001295684"/>
    </source>
</evidence>
<dbReference type="Proteomes" id="UP001295684">
    <property type="component" value="Unassembled WGS sequence"/>
</dbReference>
<dbReference type="InterPro" id="IPR002048">
    <property type="entry name" value="EF_hand_dom"/>
</dbReference>
<dbReference type="InterPro" id="IPR011992">
    <property type="entry name" value="EF-hand-dom_pair"/>
</dbReference>
<reference evidence="2" key="1">
    <citation type="submission" date="2023-07" db="EMBL/GenBank/DDBJ databases">
        <authorList>
            <consortium name="AG Swart"/>
            <person name="Singh M."/>
            <person name="Singh A."/>
            <person name="Seah K."/>
            <person name="Emmerich C."/>
        </authorList>
    </citation>
    <scope>NUCLEOTIDE SEQUENCE</scope>
    <source>
        <strain evidence="2">DP1</strain>
    </source>
</reference>
<gene>
    <name evidence="2" type="ORF">ECRASSUSDP1_LOCUS26029</name>
</gene>